<dbReference type="PROSITE" id="PS50111">
    <property type="entry name" value="CHEMOTAXIS_TRANSDUC_2"/>
    <property type="match status" value="1"/>
</dbReference>
<reference evidence="6 7" key="1">
    <citation type="submission" date="2018-06" db="EMBL/GenBank/DDBJ databases">
        <title>Genomic Encyclopedia of Type Strains, Phase III (KMG-III): the genomes of soil and plant-associated and newly described type strains.</title>
        <authorList>
            <person name="Whitman W."/>
        </authorList>
    </citation>
    <scope>NUCLEOTIDE SEQUENCE [LARGE SCALE GENOMIC DNA]</scope>
    <source>
        <strain evidence="6 7">CECT 7732</strain>
    </source>
</reference>
<dbReference type="AlphaFoldDB" id="A0A366CX24"/>
<dbReference type="Pfam" id="PF00015">
    <property type="entry name" value="MCPsignal"/>
    <property type="match status" value="1"/>
</dbReference>
<evidence type="ECO:0000313" key="6">
    <source>
        <dbReference type="EMBL" id="RBO82363.1"/>
    </source>
</evidence>
<dbReference type="Proteomes" id="UP000252086">
    <property type="component" value="Unassembled WGS sequence"/>
</dbReference>
<evidence type="ECO:0000313" key="7">
    <source>
        <dbReference type="Proteomes" id="UP000252086"/>
    </source>
</evidence>
<dbReference type="GO" id="GO:0006935">
    <property type="term" value="P:chemotaxis"/>
    <property type="evidence" value="ECO:0007669"/>
    <property type="project" value="UniProtKB-ARBA"/>
</dbReference>
<evidence type="ECO:0000256" key="4">
    <source>
        <dbReference type="SAM" id="MobiDB-lite"/>
    </source>
</evidence>
<name>A0A366CX24_9GAMM</name>
<dbReference type="SMART" id="SM00283">
    <property type="entry name" value="MA"/>
    <property type="match status" value="1"/>
</dbReference>
<dbReference type="OrthoDB" id="9177152at2"/>
<dbReference type="GO" id="GO:0016020">
    <property type="term" value="C:membrane"/>
    <property type="evidence" value="ECO:0007669"/>
    <property type="project" value="UniProtKB-SubCell"/>
</dbReference>
<sequence>MLNRLFKKQKTPHFAIDDSRLNDISEDQYSATTQQNNPLENFSHGVSSALNFLQNLLRFASTAGEAQDSLMREIDVRSHNLRTGLSQTRQEIEASTKSASQIKENTRQSVEQRTLAISNELARISNELDAKAEGATKVLNNIEDIGKGIQLLALNATIEAARAGDHGRGFAVVAKEVGELAKKTMAQTNEAVKLIDLSSMTQSLQQTMNTVDQELKTLDVEIASSLSDIQTRFTQMSDRLETISGHNSVVFELLEASKESSNRTINKVGWASDITQSLDSYLTLEGDLIEDGINQFLKANHVYNTPSFDKLAEIKKRGVIYVAVDPALVGVTFRRSPNGAIQGMDAEYARAFADWLGVKCEFIEHPWDLLTELLFAGKEKGQPNVDVVWCAIPPSDFYQGIAFSDTYTYLKFVLCRQANDTSIKHLSDLEGKVLGVINDPAALTTLEEQGFRWAENEHKPGGKIRLSNLIAYGDISRIHDALADGSIDAFASDHPIFHWASVNPASPWHNKIEVIDSILPEPFYYSAVVSAEPSSYHLLKAINDFIEEFKQTPQRLKIENEWQGGVIDHTLSYRDEMGNLRGIDELQALYLEHQQKYALIEA</sequence>
<dbReference type="Pfam" id="PF00497">
    <property type="entry name" value="SBP_bac_3"/>
    <property type="match status" value="1"/>
</dbReference>
<comment type="subcellular location">
    <subcellularLocation>
        <location evidence="1">Membrane</location>
    </subcellularLocation>
</comment>
<comment type="caution">
    <text evidence="6">The sequence shown here is derived from an EMBL/GenBank/DDBJ whole genome shotgun (WGS) entry which is preliminary data.</text>
</comment>
<dbReference type="EMBL" id="QNRF01000006">
    <property type="protein sequence ID" value="RBO82363.1"/>
    <property type="molecule type" value="Genomic_DNA"/>
</dbReference>
<dbReference type="InterPro" id="IPR004089">
    <property type="entry name" value="MCPsignal_dom"/>
</dbReference>
<evidence type="ECO:0000256" key="1">
    <source>
        <dbReference type="ARBA" id="ARBA00004370"/>
    </source>
</evidence>
<gene>
    <name evidence="6" type="ORF">DFP76_106191</name>
</gene>
<evidence type="ECO:0000256" key="2">
    <source>
        <dbReference type="ARBA" id="ARBA00023224"/>
    </source>
</evidence>
<protein>
    <submittedName>
        <fullName evidence="6">Extracellular solute-binding protein (Family 3)</fullName>
    </submittedName>
</protein>
<organism evidence="6 7">
    <name type="scientific">Marinomonas aquiplantarum</name>
    <dbReference type="NCBI Taxonomy" id="491951"/>
    <lineage>
        <taxon>Bacteria</taxon>
        <taxon>Pseudomonadati</taxon>
        <taxon>Pseudomonadota</taxon>
        <taxon>Gammaproteobacteria</taxon>
        <taxon>Oceanospirillales</taxon>
        <taxon>Oceanospirillaceae</taxon>
        <taxon>Marinomonas</taxon>
    </lineage>
</organism>
<keyword evidence="7" id="KW-1185">Reference proteome</keyword>
<evidence type="ECO:0000256" key="3">
    <source>
        <dbReference type="PROSITE-ProRule" id="PRU00284"/>
    </source>
</evidence>
<evidence type="ECO:0000259" key="5">
    <source>
        <dbReference type="PROSITE" id="PS50111"/>
    </source>
</evidence>
<dbReference type="Gene3D" id="3.40.190.10">
    <property type="entry name" value="Periplasmic binding protein-like II"/>
    <property type="match status" value="2"/>
</dbReference>
<dbReference type="RefSeq" id="WP_113875024.1">
    <property type="nucleotide sequence ID" value="NZ_QNRF01000006.1"/>
</dbReference>
<keyword evidence="2 3" id="KW-0807">Transducer</keyword>
<proteinExistence type="predicted"/>
<dbReference type="PANTHER" id="PTHR32089">
    <property type="entry name" value="METHYL-ACCEPTING CHEMOTAXIS PROTEIN MCPB"/>
    <property type="match status" value="1"/>
</dbReference>
<dbReference type="PANTHER" id="PTHR32089:SF112">
    <property type="entry name" value="LYSOZYME-LIKE PROTEIN-RELATED"/>
    <property type="match status" value="1"/>
</dbReference>
<dbReference type="SUPFAM" id="SSF58104">
    <property type="entry name" value="Methyl-accepting chemotaxis protein (MCP) signaling domain"/>
    <property type="match status" value="1"/>
</dbReference>
<dbReference type="SUPFAM" id="SSF53850">
    <property type="entry name" value="Periplasmic binding protein-like II"/>
    <property type="match status" value="1"/>
</dbReference>
<dbReference type="SMART" id="SM00062">
    <property type="entry name" value="PBPb"/>
    <property type="match status" value="1"/>
</dbReference>
<dbReference type="Gene3D" id="1.10.287.950">
    <property type="entry name" value="Methyl-accepting chemotaxis protein"/>
    <property type="match status" value="1"/>
</dbReference>
<dbReference type="InterPro" id="IPR001638">
    <property type="entry name" value="Solute-binding_3/MltF_N"/>
</dbReference>
<feature type="region of interest" description="Disordered" evidence="4">
    <location>
        <begin position="87"/>
        <end position="106"/>
    </location>
</feature>
<dbReference type="GO" id="GO:0007165">
    <property type="term" value="P:signal transduction"/>
    <property type="evidence" value="ECO:0007669"/>
    <property type="project" value="UniProtKB-KW"/>
</dbReference>
<feature type="domain" description="Methyl-accepting transducer" evidence="5">
    <location>
        <begin position="85"/>
        <end position="195"/>
    </location>
</feature>
<accession>A0A366CX24</accession>